<accession>B8LKP1</accession>
<evidence type="ECO:0000313" key="2">
    <source>
        <dbReference type="EMBL" id="ABR16221.1"/>
    </source>
</evidence>
<feature type="compositionally biased region" description="Acidic residues" evidence="1">
    <location>
        <begin position="119"/>
        <end position="130"/>
    </location>
</feature>
<feature type="region of interest" description="Disordered" evidence="1">
    <location>
        <begin position="348"/>
        <end position="546"/>
    </location>
</feature>
<feature type="compositionally biased region" description="Polar residues" evidence="1">
    <location>
        <begin position="534"/>
        <end position="546"/>
    </location>
</feature>
<feature type="region of interest" description="Disordered" evidence="1">
    <location>
        <begin position="103"/>
        <end position="150"/>
    </location>
</feature>
<dbReference type="AlphaFoldDB" id="B8LKP1"/>
<feature type="compositionally biased region" description="Polar residues" evidence="1">
    <location>
        <begin position="1"/>
        <end position="22"/>
    </location>
</feature>
<evidence type="ECO:0008006" key="3">
    <source>
        <dbReference type="Google" id="ProtNLM"/>
    </source>
</evidence>
<dbReference type="OMA" id="KMHERSS"/>
<feature type="compositionally biased region" description="Low complexity" evidence="1">
    <location>
        <begin position="451"/>
        <end position="465"/>
    </location>
</feature>
<dbReference type="PANTHER" id="PTHR37736">
    <property type="entry name" value="GLYCINE-RICH PROTEIN"/>
    <property type="match status" value="1"/>
</dbReference>
<feature type="compositionally biased region" description="Polar residues" evidence="1">
    <location>
        <begin position="358"/>
        <end position="395"/>
    </location>
</feature>
<dbReference type="PANTHER" id="PTHR37736:SF1">
    <property type="entry name" value="GLYCINE-RICH PROTEIN"/>
    <property type="match status" value="1"/>
</dbReference>
<evidence type="ECO:0000256" key="1">
    <source>
        <dbReference type="SAM" id="MobiDB-lite"/>
    </source>
</evidence>
<feature type="compositionally biased region" description="Basic and acidic residues" evidence="1">
    <location>
        <begin position="426"/>
        <end position="450"/>
    </location>
</feature>
<feature type="compositionally biased region" description="Low complexity" evidence="1">
    <location>
        <begin position="411"/>
        <end position="425"/>
    </location>
</feature>
<feature type="compositionally biased region" description="Gly residues" evidence="1">
    <location>
        <begin position="466"/>
        <end position="502"/>
    </location>
</feature>
<reference evidence="2" key="1">
    <citation type="submission" date="2007-06" db="EMBL/GenBank/DDBJ databases">
        <title>Full length cDNA sequences from Sitka Spruce (Picea sitchensis).</title>
        <authorList>
            <person name="Ralph S.G."/>
            <person name="Chun H.E."/>
            <person name="Liao N."/>
            <person name="Ali J."/>
            <person name="Reid K."/>
            <person name="Kolosova N."/>
            <person name="Cooper N."/>
            <person name="Cullis C."/>
            <person name="Jancsik S."/>
            <person name="Moore R."/>
            <person name="Mayo M."/>
            <person name="Wagner S."/>
            <person name="Holt R.A."/>
            <person name="Jones S.J.M."/>
            <person name="Marra M.A."/>
            <person name="Ritland C.E."/>
            <person name="Ritland K."/>
            <person name="Bohlmann J."/>
        </authorList>
    </citation>
    <scope>NUCLEOTIDE SEQUENCE</scope>
    <source>
        <tissue evidence="2">Green portion of the leader tissue</tissue>
    </source>
</reference>
<sequence>MAGSESATPASPNGCVNPSGSSLVKDGPVLCLMNKRLRALKKKYNRILQIEESKAQGKVINKEQDDVLRSKASVAVLIEEYEKLRQPLAVAVKEEIAEKEKELLEENAASKEPTAEDGVVTEETQDTQDSDEVKTSEATPQAEGDDAKDGVGLSDEAIAELLKILYFAHLFDVTSQNDFASMMWTKMHERSSCLSYDYVTDDATKPLAEEDLDALSLFGSLMTSRPPNATLSHKSALQSCVHHARQWLVNSDKPIHLDNAVSYSDLRERLNRILSSEYFTMTPELQTVTQQTAAAAATAAGQFVTQVYVHEKSAEGHVFHPEAEAATMYYPPQDHSGTEQNLYQAEEYSATSAGGGDQLSSVGEDNSSSQYVAENGSSFEVSQSDISQSPKNPSPTLDHESHAHAEQLPSHPQVPHQKQQQQQPVTEDHQELDLEPEVHQRQPEYQRRDQQQYYSQNGGMSRGYQGQRGGRGMGYGSGRGRGYMNGRGGRTGRGGSYSGGRGQYYEQGNYYPRNYNSGRGRGRKSDEMVYNHATGPSQKSAIAATN</sequence>
<protein>
    <recommendedName>
        <fullName evidence="3">Caprin-1 dimerization domain-containing protein</fullName>
    </recommendedName>
</protein>
<dbReference type="EMBL" id="EF676310">
    <property type="protein sequence ID" value="ABR16221.1"/>
    <property type="molecule type" value="mRNA"/>
</dbReference>
<name>B8LKP1_PICSI</name>
<organism evidence="2">
    <name type="scientific">Picea sitchensis</name>
    <name type="common">Sitka spruce</name>
    <name type="synonym">Pinus sitchensis</name>
    <dbReference type="NCBI Taxonomy" id="3332"/>
    <lineage>
        <taxon>Eukaryota</taxon>
        <taxon>Viridiplantae</taxon>
        <taxon>Streptophyta</taxon>
        <taxon>Embryophyta</taxon>
        <taxon>Tracheophyta</taxon>
        <taxon>Spermatophyta</taxon>
        <taxon>Pinopsida</taxon>
        <taxon>Pinidae</taxon>
        <taxon>Conifers I</taxon>
        <taxon>Pinales</taxon>
        <taxon>Pinaceae</taxon>
        <taxon>Picea</taxon>
    </lineage>
</organism>
<proteinExistence type="evidence at transcript level"/>
<feature type="region of interest" description="Disordered" evidence="1">
    <location>
        <begin position="1"/>
        <end position="23"/>
    </location>
</feature>